<sequence length="217" mass="25521">MKNLTYEEFQREASNILNSREYAHLKRDYMNVIKKIVEKIGKWLEGLFENTNMGERVMEVSEPISKAILALIIIAIIALVVLVLLKFKKSKDMSLKEKNILGEVIKEGITSDTFRNRAKEMEKIGKYKDSIRLEFIGLLLKLDENHILYLDETKTNYEFTQELRNKGVSYTHLFINVVEIFNESHYGEVHVDSNYFKRWEGNINPLWNEVLKVEEEV</sequence>
<dbReference type="EMBL" id="NIBG01000006">
    <property type="protein sequence ID" value="PAB59672.1"/>
    <property type="molecule type" value="Genomic_DNA"/>
</dbReference>
<protein>
    <recommendedName>
        <fullName evidence="4">DUF4129 domain-containing protein</fullName>
    </recommendedName>
</protein>
<evidence type="ECO:0000313" key="3">
    <source>
        <dbReference type="Proteomes" id="UP000216024"/>
    </source>
</evidence>
<comment type="caution">
    <text evidence="2">The sequence shown here is derived from an EMBL/GenBank/DDBJ whole genome shotgun (WGS) entry which is preliminary data.</text>
</comment>
<evidence type="ECO:0008006" key="4">
    <source>
        <dbReference type="Google" id="ProtNLM"/>
    </source>
</evidence>
<dbReference type="OrthoDB" id="1952387at2"/>
<proteinExistence type="predicted"/>
<organism evidence="2 3">
    <name type="scientific">Anaeromicrobium sediminis</name>
    <dbReference type="NCBI Taxonomy" id="1478221"/>
    <lineage>
        <taxon>Bacteria</taxon>
        <taxon>Bacillati</taxon>
        <taxon>Bacillota</taxon>
        <taxon>Clostridia</taxon>
        <taxon>Peptostreptococcales</taxon>
        <taxon>Thermotaleaceae</taxon>
        <taxon>Anaeromicrobium</taxon>
    </lineage>
</organism>
<keyword evidence="1" id="KW-1133">Transmembrane helix</keyword>
<keyword evidence="1" id="KW-0472">Membrane</keyword>
<evidence type="ECO:0000313" key="2">
    <source>
        <dbReference type="EMBL" id="PAB59672.1"/>
    </source>
</evidence>
<feature type="transmembrane region" description="Helical" evidence="1">
    <location>
        <begin position="67"/>
        <end position="87"/>
    </location>
</feature>
<dbReference type="AlphaFoldDB" id="A0A267MJT2"/>
<dbReference type="Proteomes" id="UP000216024">
    <property type="component" value="Unassembled WGS sequence"/>
</dbReference>
<keyword evidence="1" id="KW-0812">Transmembrane</keyword>
<gene>
    <name evidence="2" type="ORF">CCE28_08890</name>
</gene>
<evidence type="ECO:0000256" key="1">
    <source>
        <dbReference type="SAM" id="Phobius"/>
    </source>
</evidence>
<keyword evidence="3" id="KW-1185">Reference proteome</keyword>
<accession>A0A267MJT2</accession>
<dbReference type="RefSeq" id="WP_095133101.1">
    <property type="nucleotide sequence ID" value="NZ_NIBG01000006.1"/>
</dbReference>
<reference evidence="2 3" key="1">
    <citation type="submission" date="2017-06" db="EMBL/GenBank/DDBJ databases">
        <title>Draft genome sequence of anaerobic fermentative bacterium Anaeromicrobium sediminis DY2726D isolated from West Pacific Ocean sediments.</title>
        <authorList>
            <person name="Zeng X."/>
        </authorList>
    </citation>
    <scope>NUCLEOTIDE SEQUENCE [LARGE SCALE GENOMIC DNA]</scope>
    <source>
        <strain evidence="2 3">DY2726D</strain>
    </source>
</reference>
<name>A0A267MJT2_9FIRM</name>